<proteinExistence type="inferred from homology"/>
<accession>A0A512CIJ0</accession>
<dbReference type="InterPro" id="IPR022789">
    <property type="entry name" value="ParD"/>
</dbReference>
<feature type="coiled-coil region" evidence="3">
    <location>
        <begin position="33"/>
        <end position="60"/>
    </location>
</feature>
<dbReference type="GO" id="GO:0006355">
    <property type="term" value="P:regulation of DNA-templated transcription"/>
    <property type="evidence" value="ECO:0007669"/>
    <property type="project" value="InterPro"/>
</dbReference>
<protein>
    <submittedName>
        <fullName evidence="4">Antitoxin</fullName>
    </submittedName>
</protein>
<dbReference type="RefSeq" id="WP_020890805.1">
    <property type="nucleotide sequence ID" value="NZ_BJYV01000035.1"/>
</dbReference>
<evidence type="ECO:0000256" key="1">
    <source>
        <dbReference type="ARBA" id="ARBA00008580"/>
    </source>
</evidence>
<reference evidence="4 5" key="1">
    <citation type="submission" date="2019-07" db="EMBL/GenBank/DDBJ databases">
        <title>Whole genome shotgun sequence of Cyclobacterium qasimii NBRC 106168.</title>
        <authorList>
            <person name="Hosoyama A."/>
            <person name="Uohara A."/>
            <person name="Ohji S."/>
            <person name="Ichikawa N."/>
        </authorList>
    </citation>
    <scope>NUCLEOTIDE SEQUENCE [LARGE SCALE GENOMIC DNA]</scope>
    <source>
        <strain evidence="4 5">NBRC 106168</strain>
    </source>
</reference>
<dbReference type="PANTHER" id="PTHR36582:SF2">
    <property type="entry name" value="ANTITOXIN PARD"/>
    <property type="match status" value="1"/>
</dbReference>
<evidence type="ECO:0000313" key="4">
    <source>
        <dbReference type="EMBL" id="GEO24016.1"/>
    </source>
</evidence>
<comment type="caution">
    <text evidence="4">The sequence shown here is derived from an EMBL/GenBank/DDBJ whole genome shotgun (WGS) entry which is preliminary data.</text>
</comment>
<name>A0A512CIJ0_9BACT</name>
<dbReference type="InterPro" id="IPR038296">
    <property type="entry name" value="ParD_sf"/>
</dbReference>
<keyword evidence="3" id="KW-0175">Coiled coil</keyword>
<gene>
    <name evidence="4" type="ORF">CQA01_45500</name>
</gene>
<comment type="similarity">
    <text evidence="1">Belongs to the ParD antitoxin family.</text>
</comment>
<keyword evidence="2" id="KW-1277">Toxin-antitoxin system</keyword>
<evidence type="ECO:0000313" key="5">
    <source>
        <dbReference type="Proteomes" id="UP000321301"/>
    </source>
</evidence>
<evidence type="ECO:0000256" key="3">
    <source>
        <dbReference type="SAM" id="Coils"/>
    </source>
</evidence>
<dbReference type="CDD" id="cd22231">
    <property type="entry name" value="RHH_NikR_HicB-like"/>
    <property type="match status" value="1"/>
</dbReference>
<dbReference type="Gene3D" id="6.10.10.120">
    <property type="entry name" value="Antitoxin ParD1-like"/>
    <property type="match status" value="1"/>
</dbReference>
<dbReference type="PANTHER" id="PTHR36582">
    <property type="entry name" value="ANTITOXIN PARD"/>
    <property type="match status" value="1"/>
</dbReference>
<dbReference type="AlphaFoldDB" id="A0A512CIJ0"/>
<dbReference type="InterPro" id="IPR010985">
    <property type="entry name" value="Ribbon_hlx_hlx"/>
</dbReference>
<organism evidence="4 5">
    <name type="scientific">Cyclobacterium qasimii</name>
    <dbReference type="NCBI Taxonomy" id="1350429"/>
    <lineage>
        <taxon>Bacteria</taxon>
        <taxon>Pseudomonadati</taxon>
        <taxon>Bacteroidota</taxon>
        <taxon>Cytophagia</taxon>
        <taxon>Cytophagales</taxon>
        <taxon>Cyclobacteriaceae</taxon>
        <taxon>Cyclobacterium</taxon>
    </lineage>
</organism>
<evidence type="ECO:0000256" key="2">
    <source>
        <dbReference type="ARBA" id="ARBA00022649"/>
    </source>
</evidence>
<dbReference type="NCBIfam" id="TIGR02606">
    <property type="entry name" value="antidote_CC2985"/>
    <property type="match status" value="1"/>
</dbReference>
<dbReference type="SUPFAM" id="SSF47598">
    <property type="entry name" value="Ribbon-helix-helix"/>
    <property type="match status" value="1"/>
</dbReference>
<sequence length="81" mass="9094">MAKNTSITLGEHFETIIEKSIASGRYASASEVIRAGLRKIDEEEQKINALRNAIEAGENSGYITDFDPKEFLERMHAKHSK</sequence>
<dbReference type="EMBL" id="BJYV01000035">
    <property type="protein sequence ID" value="GEO24016.1"/>
    <property type="molecule type" value="Genomic_DNA"/>
</dbReference>
<dbReference type="Proteomes" id="UP000321301">
    <property type="component" value="Unassembled WGS sequence"/>
</dbReference>
<keyword evidence="5" id="KW-1185">Reference proteome</keyword>
<dbReference type="Pfam" id="PF03693">
    <property type="entry name" value="ParD_antitoxin"/>
    <property type="match status" value="1"/>
</dbReference>